<dbReference type="SUPFAM" id="SSF56935">
    <property type="entry name" value="Porins"/>
    <property type="match status" value="1"/>
</dbReference>
<keyword evidence="9 14" id="KW-0798">TonB box</keyword>
<evidence type="ECO:0000259" key="17">
    <source>
        <dbReference type="Pfam" id="PF07715"/>
    </source>
</evidence>
<dbReference type="RefSeq" id="WP_279251909.1">
    <property type="nucleotide sequence ID" value="NZ_SHNP01000002.1"/>
</dbReference>
<dbReference type="InterPro" id="IPR010917">
    <property type="entry name" value="TonB_rcpt_CS"/>
</dbReference>
<evidence type="ECO:0000256" key="5">
    <source>
        <dbReference type="ARBA" id="ARBA00022692"/>
    </source>
</evidence>
<keyword evidence="4" id="KW-0410">Iron transport</keyword>
<dbReference type="PANTHER" id="PTHR32552">
    <property type="entry name" value="FERRICHROME IRON RECEPTOR-RELATED"/>
    <property type="match status" value="1"/>
</dbReference>
<evidence type="ECO:0000256" key="2">
    <source>
        <dbReference type="ARBA" id="ARBA00022448"/>
    </source>
</evidence>
<evidence type="ECO:0000256" key="6">
    <source>
        <dbReference type="ARBA" id="ARBA00022729"/>
    </source>
</evidence>
<keyword evidence="3 12" id="KW-1134">Transmembrane beta strand</keyword>
<dbReference type="EMBL" id="SHNP01000002">
    <property type="protein sequence ID" value="MCX2972943.1"/>
    <property type="molecule type" value="Genomic_DNA"/>
</dbReference>
<keyword evidence="11 12" id="KW-0998">Cell outer membrane</keyword>
<dbReference type="PROSITE" id="PS52016">
    <property type="entry name" value="TONB_DEPENDENT_REC_3"/>
    <property type="match status" value="1"/>
</dbReference>
<evidence type="ECO:0000256" key="8">
    <source>
        <dbReference type="ARBA" id="ARBA00023065"/>
    </source>
</evidence>
<organism evidence="18 19">
    <name type="scientific">Candidatus Seongchinamella marina</name>
    <dbReference type="NCBI Taxonomy" id="2518990"/>
    <lineage>
        <taxon>Bacteria</taxon>
        <taxon>Pseudomonadati</taxon>
        <taxon>Pseudomonadota</taxon>
        <taxon>Gammaproteobacteria</taxon>
        <taxon>Cellvibrionales</taxon>
        <taxon>Halieaceae</taxon>
        <taxon>Seongchinamella</taxon>
    </lineage>
</organism>
<keyword evidence="10 12" id="KW-0472">Membrane</keyword>
<evidence type="ECO:0000256" key="1">
    <source>
        <dbReference type="ARBA" id="ARBA00004571"/>
    </source>
</evidence>
<accession>A0ABT3SSH2</accession>
<evidence type="ECO:0000256" key="7">
    <source>
        <dbReference type="ARBA" id="ARBA00023004"/>
    </source>
</evidence>
<evidence type="ECO:0000313" key="18">
    <source>
        <dbReference type="EMBL" id="MCX2972943.1"/>
    </source>
</evidence>
<feature type="short sequence motif" description="TonB C-terminal box" evidence="13">
    <location>
        <begin position="795"/>
        <end position="812"/>
    </location>
</feature>
<keyword evidence="2 12" id="KW-0813">Transport</keyword>
<dbReference type="Proteomes" id="UP001143307">
    <property type="component" value="Unassembled WGS sequence"/>
</dbReference>
<keyword evidence="19" id="KW-1185">Reference proteome</keyword>
<evidence type="ECO:0000256" key="13">
    <source>
        <dbReference type="PROSITE-ProRule" id="PRU10144"/>
    </source>
</evidence>
<proteinExistence type="inferred from homology"/>
<evidence type="ECO:0000256" key="12">
    <source>
        <dbReference type="PROSITE-ProRule" id="PRU01360"/>
    </source>
</evidence>
<evidence type="ECO:0000256" key="14">
    <source>
        <dbReference type="RuleBase" id="RU003357"/>
    </source>
</evidence>
<comment type="subcellular location">
    <subcellularLocation>
        <location evidence="1 12">Cell outer membrane</location>
        <topology evidence="1 12">Multi-pass membrane protein</topology>
    </subcellularLocation>
</comment>
<reference evidence="18" key="1">
    <citation type="submission" date="2019-02" db="EMBL/GenBank/DDBJ databases">
        <authorList>
            <person name="Li S.-H."/>
        </authorList>
    </citation>
    <scope>NUCLEOTIDE SEQUENCE</scope>
    <source>
        <strain evidence="18">IMCC8485</strain>
    </source>
</reference>
<evidence type="ECO:0000256" key="9">
    <source>
        <dbReference type="ARBA" id="ARBA00023077"/>
    </source>
</evidence>
<evidence type="ECO:0000256" key="4">
    <source>
        <dbReference type="ARBA" id="ARBA00022496"/>
    </source>
</evidence>
<feature type="domain" description="TonB-dependent receptor-like beta-barrel" evidence="16">
    <location>
        <begin position="283"/>
        <end position="768"/>
    </location>
</feature>
<keyword evidence="18" id="KW-0675">Receptor</keyword>
<evidence type="ECO:0000256" key="11">
    <source>
        <dbReference type="ARBA" id="ARBA00023237"/>
    </source>
</evidence>
<dbReference type="InterPro" id="IPR036942">
    <property type="entry name" value="Beta-barrel_TonB_sf"/>
</dbReference>
<comment type="caution">
    <text evidence="18">The sequence shown here is derived from an EMBL/GenBank/DDBJ whole genome shotgun (WGS) entry which is preliminary data.</text>
</comment>
<dbReference type="InterPro" id="IPR039426">
    <property type="entry name" value="TonB-dep_rcpt-like"/>
</dbReference>
<keyword evidence="5 12" id="KW-0812">Transmembrane</keyword>
<evidence type="ECO:0000256" key="10">
    <source>
        <dbReference type="ARBA" id="ARBA00023136"/>
    </source>
</evidence>
<protein>
    <submittedName>
        <fullName evidence="18">TonB-dependent receptor</fullName>
    </submittedName>
</protein>
<keyword evidence="7" id="KW-0408">Iron</keyword>
<feature type="chain" id="PRO_5045209519" evidence="15">
    <location>
        <begin position="28"/>
        <end position="812"/>
    </location>
</feature>
<dbReference type="PROSITE" id="PS01156">
    <property type="entry name" value="TONB_DEPENDENT_REC_2"/>
    <property type="match status" value="1"/>
</dbReference>
<dbReference type="PANTHER" id="PTHR32552:SF81">
    <property type="entry name" value="TONB-DEPENDENT OUTER MEMBRANE RECEPTOR"/>
    <property type="match status" value="1"/>
</dbReference>
<evidence type="ECO:0000256" key="3">
    <source>
        <dbReference type="ARBA" id="ARBA00022452"/>
    </source>
</evidence>
<evidence type="ECO:0000256" key="15">
    <source>
        <dbReference type="SAM" id="SignalP"/>
    </source>
</evidence>
<dbReference type="Pfam" id="PF00593">
    <property type="entry name" value="TonB_dep_Rec_b-barrel"/>
    <property type="match status" value="1"/>
</dbReference>
<keyword evidence="8" id="KW-0406">Ion transport</keyword>
<dbReference type="InterPro" id="IPR000531">
    <property type="entry name" value="Beta-barrel_TonB"/>
</dbReference>
<dbReference type="Pfam" id="PF07715">
    <property type="entry name" value="Plug"/>
    <property type="match status" value="1"/>
</dbReference>
<gene>
    <name evidence="18" type="ORF">EYC87_04995</name>
</gene>
<dbReference type="InterPro" id="IPR012910">
    <property type="entry name" value="Plug_dom"/>
</dbReference>
<feature type="domain" description="TonB-dependent receptor plug" evidence="17">
    <location>
        <begin position="44"/>
        <end position="149"/>
    </location>
</feature>
<name>A0ABT3SSH2_9GAMM</name>
<comment type="similarity">
    <text evidence="12 14">Belongs to the TonB-dependent receptor family.</text>
</comment>
<feature type="signal peptide" evidence="15">
    <location>
        <begin position="1"/>
        <end position="27"/>
    </location>
</feature>
<evidence type="ECO:0000313" key="19">
    <source>
        <dbReference type="Proteomes" id="UP001143307"/>
    </source>
</evidence>
<evidence type="ECO:0000259" key="16">
    <source>
        <dbReference type="Pfam" id="PF00593"/>
    </source>
</evidence>
<sequence length="812" mass="88305">MKKTNRFTYTKLAVAIFAAGASATTSAQMLEEIIVTAQQRAQSLQDVPVSVSVISAQKISNAGIVDLESLSAYVPNFSINETGVSNTITIRGISSGLNPGFEQSVGMYNDGVFYGRDQLARVPLFDLQRVEVLRGTQSILFGKNSIAGAVSMISAKPTDEFEGSFTALYEPDAEEEDLRLVLSGPLTDGLRGRLSIMDRQQEGYFKNTTLDRDEQIEEESFIRGTLAWDVTDNVTASLKVSQANFDTEGHNSEVFNSIDNGEAGSVDHLTVLNSIQSTLGRPLVDGKLDRVRDNNGDTSESEVNNVTLSIEWALEGLTISSTTAMVGYDIEALCDCDFSGAVVFNASFVEEYEQFSQEFRFTSELGNTFDYIGGLFYQSSELDFSDAVDLPVNGIVPIAINSLSPAAGPIAALAPGAATKRNFENDSDLWAAFLQVTWNINDDLRLTVGGRYTDETKEASREQVHFTAAGVAVPAPTTPWALDVTNLGTYDNLFGLFSIEPYEEIKGDLDDTSFSPVITGQWDMNDETMLYATWTKGFKSGGFDTRSNGHPDASVNNAQNVAALLGGRDSTITGSFEFDREEAETIELGSKMSLSDGAAELNLALYRTEFTDLQTSQFDGVLGFNVTNAGEATVQGLEVDGRWAVTESLVLNASGAYLDFNFDDFPNSQCAFGQAPNSPDFPGLCDQSGKRKEYTPEYQFNIGANWEAAITDGLVLKLAADVNYMDDYLYAATLDEETRQDATTVVNARIALAEVNNVWEVALIGRNLTDEEILNFGGNTPLASTLTSGTGNSYYAFVNRPRNVAVQFNYNF</sequence>
<keyword evidence="6 15" id="KW-0732">Signal</keyword>
<dbReference type="Gene3D" id="2.40.170.20">
    <property type="entry name" value="TonB-dependent receptor, beta-barrel domain"/>
    <property type="match status" value="1"/>
</dbReference>